<evidence type="ECO:0000256" key="6">
    <source>
        <dbReference type="ARBA" id="ARBA00023242"/>
    </source>
</evidence>
<comment type="subunit">
    <text evidence="7">Component of the Mediator complex.</text>
</comment>
<keyword evidence="4 7" id="KW-0010">Activator</keyword>
<evidence type="ECO:0000313" key="11">
    <source>
        <dbReference type="Proteomes" id="UP000829685"/>
    </source>
</evidence>
<feature type="compositionally biased region" description="Polar residues" evidence="9">
    <location>
        <begin position="41"/>
        <end position="53"/>
    </location>
</feature>
<keyword evidence="5 7" id="KW-0804">Transcription</keyword>
<name>A0A9P9WWG7_9PEZI</name>
<evidence type="ECO:0000256" key="9">
    <source>
        <dbReference type="SAM" id="MobiDB-lite"/>
    </source>
</evidence>
<feature type="compositionally biased region" description="Low complexity" evidence="9">
    <location>
        <begin position="54"/>
        <end position="79"/>
    </location>
</feature>
<organism evidence="10 11">
    <name type="scientific">Neoarthrinium moseri</name>
    <dbReference type="NCBI Taxonomy" id="1658444"/>
    <lineage>
        <taxon>Eukaryota</taxon>
        <taxon>Fungi</taxon>
        <taxon>Dikarya</taxon>
        <taxon>Ascomycota</taxon>
        <taxon>Pezizomycotina</taxon>
        <taxon>Sordariomycetes</taxon>
        <taxon>Xylariomycetidae</taxon>
        <taxon>Amphisphaeriales</taxon>
        <taxon>Apiosporaceae</taxon>
        <taxon>Neoarthrinium</taxon>
    </lineage>
</organism>
<evidence type="ECO:0000256" key="7">
    <source>
        <dbReference type="RuleBase" id="RU364145"/>
    </source>
</evidence>
<dbReference type="OrthoDB" id="5414694at2759"/>
<gene>
    <name evidence="7" type="primary">MED9</name>
    <name evidence="10" type="ORF">JX265_002083</name>
</gene>
<proteinExistence type="inferred from homology"/>
<dbReference type="AlphaFoldDB" id="A0A9P9WWG7"/>
<feature type="region of interest" description="Disordered" evidence="9">
    <location>
        <begin position="37"/>
        <end position="96"/>
    </location>
</feature>
<feature type="coiled-coil region" evidence="8">
    <location>
        <begin position="123"/>
        <end position="150"/>
    </location>
</feature>
<protein>
    <recommendedName>
        <fullName evidence="7">Mediator of RNA polymerase II transcription subunit 9</fullName>
    </recommendedName>
    <alternativeName>
        <fullName evidence="7">Mediator complex subunit 9</fullName>
    </alternativeName>
</protein>
<evidence type="ECO:0000313" key="10">
    <source>
        <dbReference type="EMBL" id="KAI1880462.1"/>
    </source>
</evidence>
<reference evidence="10" key="1">
    <citation type="submission" date="2021-03" db="EMBL/GenBank/DDBJ databases">
        <title>Revisited historic fungal species revealed as producer of novel bioactive compounds through whole genome sequencing and comparative genomics.</title>
        <authorList>
            <person name="Vignolle G.A."/>
            <person name="Hochenegger N."/>
            <person name="Mach R.L."/>
            <person name="Mach-Aigner A.R."/>
            <person name="Javad Rahimi M."/>
            <person name="Salim K.A."/>
            <person name="Chan C.M."/>
            <person name="Lim L.B.L."/>
            <person name="Cai F."/>
            <person name="Druzhinina I.S."/>
            <person name="U'Ren J.M."/>
            <person name="Derntl C."/>
        </authorList>
    </citation>
    <scope>NUCLEOTIDE SEQUENCE</scope>
    <source>
        <strain evidence="10">TUCIM 5799</strain>
    </source>
</reference>
<evidence type="ECO:0000256" key="2">
    <source>
        <dbReference type="ARBA" id="ARBA00008089"/>
    </source>
</evidence>
<dbReference type="GO" id="GO:0003712">
    <property type="term" value="F:transcription coregulator activity"/>
    <property type="evidence" value="ECO:0007669"/>
    <property type="project" value="InterPro"/>
</dbReference>
<dbReference type="InterPro" id="IPR011425">
    <property type="entry name" value="Med9"/>
</dbReference>
<evidence type="ECO:0000256" key="8">
    <source>
        <dbReference type="SAM" id="Coils"/>
    </source>
</evidence>
<evidence type="ECO:0000256" key="3">
    <source>
        <dbReference type="ARBA" id="ARBA00023015"/>
    </source>
</evidence>
<keyword evidence="11" id="KW-1185">Reference proteome</keyword>
<evidence type="ECO:0000256" key="4">
    <source>
        <dbReference type="ARBA" id="ARBA00023159"/>
    </source>
</evidence>
<dbReference type="Pfam" id="PF07544">
    <property type="entry name" value="Med9"/>
    <property type="match status" value="1"/>
</dbReference>
<keyword evidence="8" id="KW-0175">Coiled coil</keyword>
<evidence type="ECO:0000256" key="5">
    <source>
        <dbReference type="ARBA" id="ARBA00023163"/>
    </source>
</evidence>
<comment type="similarity">
    <text evidence="2 7">Belongs to the Mediator complex subunit 9 family.</text>
</comment>
<dbReference type="GO" id="GO:0016592">
    <property type="term" value="C:mediator complex"/>
    <property type="evidence" value="ECO:0007669"/>
    <property type="project" value="InterPro"/>
</dbReference>
<comment type="subcellular location">
    <subcellularLocation>
        <location evidence="1 7">Nucleus</location>
    </subcellularLocation>
</comment>
<dbReference type="GO" id="GO:0006357">
    <property type="term" value="P:regulation of transcription by RNA polymerase II"/>
    <property type="evidence" value="ECO:0007669"/>
    <property type="project" value="InterPro"/>
</dbReference>
<keyword evidence="3 7" id="KW-0805">Transcription regulation</keyword>
<dbReference type="Proteomes" id="UP000829685">
    <property type="component" value="Unassembled WGS sequence"/>
</dbReference>
<accession>A0A9P9WWG7</accession>
<comment type="caution">
    <text evidence="10">The sequence shown here is derived from an EMBL/GenBank/DDBJ whole genome shotgun (WGS) entry which is preliminary data.</text>
</comment>
<comment type="function">
    <text evidence="7">Component of the Mediator complex, a coactivator involved in the regulated transcription of nearly all RNA polymerase II-dependent genes. Mediator functions as a bridge to convey information from gene-specific regulatory proteins to the basal RNA polymerase II transcription machinery. Mediator is recruited to promoters by direct interactions with regulatory proteins and serves as a scaffold for the assembly of a functional preinitiation complex with RNA polymerase II and the general transcription factors.</text>
</comment>
<evidence type="ECO:0000256" key="1">
    <source>
        <dbReference type="ARBA" id="ARBA00004123"/>
    </source>
</evidence>
<dbReference type="EMBL" id="JAFIMR010000003">
    <property type="protein sequence ID" value="KAI1880462.1"/>
    <property type="molecule type" value="Genomic_DNA"/>
</dbReference>
<keyword evidence="6 7" id="KW-0539">Nucleus</keyword>
<feature type="region of interest" description="Disordered" evidence="9">
    <location>
        <begin position="1"/>
        <end position="21"/>
    </location>
</feature>
<sequence>MADQKQQPRALTLPEGLSPDQLDVITELSSLLSRLRAPTVLPTSQPGSQQAPRSGTTPLPAAAPTPAAGGPGPSSSASQGGSGGGGEQEIALRDFPAATDHLRHKLAAAKAAVLALPDMHKTTADQEREVAELERRIAAQRAQIASLVATGERFAERMRE</sequence>